<proteinExistence type="predicted"/>
<dbReference type="HOGENOM" id="CLU_574571_0_0_7"/>
<sequence>MRMSAITRNRLIAGNEREYGERYAQLSFPSTSEAKHAFARRAEILDDLGGRVAVGYDGTKLDCTHLSPGCRICAEGGWSCLFITGRCNCRCFYCPTAQTENDLPTTNTVEFRTPSDYVGYLERFGFRGASVTGGEPLLNFKRSLAYVRAIKKHFGDGMHVWLYTNGTLANGDILHQLRDAGLDEIRFDIGATEYHLDKLRLATGVIPTVTVEIPAIPEDLELLKCKMLEMRDAGVGYLNLHQMRLTPYNFEHLVTRNYTFLHGEKVTVLESELTALELLRYGLDKTIELPVNYCSFVFKNRFQGRAARVRNGRFMLKGYEDLTKNGYIRSLTLVGSPDAVTRQVERFVQLGVSPELWDKGSSREKLRIHPQLWSSVAWHDFRLLVGYASTRQLSAMSYRNPFTSVAVSPTKSVIIERARAVADMELQGEDCLLFEKYFLHGRQLPTGVEVDSRWADLIPFEFGLEGLQDYF</sequence>
<evidence type="ECO:0000256" key="2">
    <source>
        <dbReference type="ARBA" id="ARBA00022691"/>
    </source>
</evidence>
<dbReference type="SUPFAM" id="SSF102114">
    <property type="entry name" value="Radical SAM enzymes"/>
    <property type="match status" value="1"/>
</dbReference>
<accession>Q3A4U1</accession>
<dbReference type="SFLD" id="SFLDG01108">
    <property type="entry name" value="Uncharacterised_Radical_SAM_Su"/>
    <property type="match status" value="1"/>
</dbReference>
<dbReference type="GO" id="GO:0046872">
    <property type="term" value="F:metal ion binding"/>
    <property type="evidence" value="ECO:0007669"/>
    <property type="project" value="UniProtKB-KW"/>
</dbReference>
<dbReference type="KEGG" id="pca:Pcar_1369"/>
<evidence type="ECO:0000256" key="5">
    <source>
        <dbReference type="ARBA" id="ARBA00023014"/>
    </source>
</evidence>
<feature type="domain" description="Radical SAM core" evidence="6">
    <location>
        <begin position="73"/>
        <end position="284"/>
    </location>
</feature>
<evidence type="ECO:0000313" key="8">
    <source>
        <dbReference type="Proteomes" id="UP000002534"/>
    </source>
</evidence>
<comment type="cofactor">
    <cofactor evidence="1">
        <name>[4Fe-4S] cluster</name>
        <dbReference type="ChEBI" id="CHEBI:49883"/>
    </cofactor>
</comment>
<keyword evidence="8" id="KW-1185">Reference proteome</keyword>
<dbReference type="GO" id="GO:0003824">
    <property type="term" value="F:catalytic activity"/>
    <property type="evidence" value="ECO:0007669"/>
    <property type="project" value="InterPro"/>
</dbReference>
<keyword evidence="2" id="KW-0949">S-adenosyl-L-methionine</keyword>
<dbReference type="SFLD" id="SFLDG01067">
    <property type="entry name" value="SPASM/twitch_domain_containing"/>
    <property type="match status" value="1"/>
</dbReference>
<dbReference type="AlphaFoldDB" id="Q3A4U1"/>
<dbReference type="CDD" id="cd01335">
    <property type="entry name" value="Radical_SAM"/>
    <property type="match status" value="1"/>
</dbReference>
<dbReference type="SFLD" id="SFLDS00029">
    <property type="entry name" value="Radical_SAM"/>
    <property type="match status" value="1"/>
</dbReference>
<dbReference type="InterPro" id="IPR058240">
    <property type="entry name" value="rSAM_sf"/>
</dbReference>
<dbReference type="EMBL" id="CP000142">
    <property type="protein sequence ID" value="ABA88616.1"/>
    <property type="molecule type" value="Genomic_DNA"/>
</dbReference>
<dbReference type="InterPro" id="IPR007197">
    <property type="entry name" value="rSAM"/>
</dbReference>
<dbReference type="PANTHER" id="PTHR43288">
    <property type="entry name" value="BIOTIN SYNTHASE-RELATED PROTEIN, RADICAL SAM SUPERFAMILY"/>
    <property type="match status" value="1"/>
</dbReference>
<protein>
    <submittedName>
        <fullName evidence="7">Radical SAM domain iron-sulfur cluster-binding oxidoreductase</fullName>
    </submittedName>
</protein>
<dbReference type="GO" id="GO:0051536">
    <property type="term" value="F:iron-sulfur cluster binding"/>
    <property type="evidence" value="ECO:0007669"/>
    <property type="project" value="UniProtKB-KW"/>
</dbReference>
<evidence type="ECO:0000313" key="7">
    <source>
        <dbReference type="EMBL" id="ABA88616.1"/>
    </source>
</evidence>
<dbReference type="OrthoDB" id="9810775at2"/>
<dbReference type="RefSeq" id="WP_011341096.1">
    <property type="nucleotide sequence ID" value="NC_007498.2"/>
</dbReference>
<evidence type="ECO:0000256" key="1">
    <source>
        <dbReference type="ARBA" id="ARBA00001966"/>
    </source>
</evidence>
<keyword evidence="3" id="KW-0479">Metal-binding</keyword>
<gene>
    <name evidence="7" type="ordered locus">Pcar_1369</name>
</gene>
<reference evidence="7 8" key="2">
    <citation type="journal article" date="2012" name="BMC Genomics">
        <title>The genome of Pelobacter carbinolicus reveals surprising metabolic capabilities and physiological features.</title>
        <authorList>
            <person name="Aklujkar M."/>
            <person name="Haveman S.A."/>
            <person name="Didonato R.Jr."/>
            <person name="Chertkov O."/>
            <person name="Han C.S."/>
            <person name="Land M.L."/>
            <person name="Brown P."/>
            <person name="Lovley D.R."/>
        </authorList>
    </citation>
    <scope>NUCLEOTIDE SEQUENCE [LARGE SCALE GENOMIC DNA]</scope>
    <source>
        <strain evidence="8">DSM 2380 / NBRC 103641 / GraBd1</strain>
    </source>
</reference>
<dbReference type="InterPro" id="IPR013785">
    <property type="entry name" value="Aldolase_TIM"/>
</dbReference>
<reference evidence="8" key="1">
    <citation type="submission" date="2005-10" db="EMBL/GenBank/DDBJ databases">
        <title>Complete sequence of Pelobacter carbinolicus DSM 2380.</title>
        <authorList>
            <person name="Copeland A."/>
            <person name="Lucas S."/>
            <person name="Lapidus A."/>
            <person name="Barry K."/>
            <person name="Detter J.C."/>
            <person name="Glavina T."/>
            <person name="Hammon N."/>
            <person name="Israni S."/>
            <person name="Pitluck S."/>
            <person name="Chertkov O."/>
            <person name="Schmutz J."/>
            <person name="Larimer F."/>
            <person name="Land M."/>
            <person name="Kyrpides N."/>
            <person name="Ivanova N."/>
            <person name="Richardson P."/>
        </authorList>
    </citation>
    <scope>NUCLEOTIDE SEQUENCE [LARGE SCALE GENOMIC DNA]</scope>
    <source>
        <strain evidence="8">DSM 2380 / NBRC 103641 / GraBd1</strain>
    </source>
</reference>
<keyword evidence="4" id="KW-0408">Iron</keyword>
<keyword evidence="5" id="KW-0411">Iron-sulfur</keyword>
<dbReference type="Proteomes" id="UP000002534">
    <property type="component" value="Chromosome"/>
</dbReference>
<evidence type="ECO:0000256" key="3">
    <source>
        <dbReference type="ARBA" id="ARBA00022723"/>
    </source>
</evidence>
<dbReference type="InterPro" id="IPR040087">
    <property type="entry name" value="MJ0021-like"/>
</dbReference>
<dbReference type="PANTHER" id="PTHR43288:SF1">
    <property type="entry name" value="GLYCYL-RADICAL ENZYME ACTIVATING ENZYME MJ0021-RELATED"/>
    <property type="match status" value="1"/>
</dbReference>
<dbReference type="Gene3D" id="3.20.20.70">
    <property type="entry name" value="Aldolase class I"/>
    <property type="match status" value="1"/>
</dbReference>
<organism evidence="7 8">
    <name type="scientific">Syntrophotalea carbinolica (strain DSM 2380 / NBRC 103641 / GraBd1)</name>
    <name type="common">Pelobacter carbinolicus</name>
    <dbReference type="NCBI Taxonomy" id="338963"/>
    <lineage>
        <taxon>Bacteria</taxon>
        <taxon>Pseudomonadati</taxon>
        <taxon>Thermodesulfobacteriota</taxon>
        <taxon>Desulfuromonadia</taxon>
        <taxon>Desulfuromonadales</taxon>
        <taxon>Syntrophotaleaceae</taxon>
        <taxon>Syntrophotalea</taxon>
    </lineage>
</organism>
<evidence type="ECO:0000259" key="6">
    <source>
        <dbReference type="PROSITE" id="PS51918"/>
    </source>
</evidence>
<evidence type="ECO:0000256" key="4">
    <source>
        <dbReference type="ARBA" id="ARBA00023004"/>
    </source>
</evidence>
<dbReference type="eggNOG" id="COG2108">
    <property type="taxonomic scope" value="Bacteria"/>
</dbReference>
<dbReference type="PROSITE" id="PS51918">
    <property type="entry name" value="RADICAL_SAM"/>
    <property type="match status" value="1"/>
</dbReference>
<dbReference type="Pfam" id="PF04055">
    <property type="entry name" value="Radical_SAM"/>
    <property type="match status" value="1"/>
</dbReference>
<dbReference type="STRING" id="338963.Pcar_1369"/>
<name>Q3A4U1_SYNC1</name>